<organism evidence="6 7">
    <name type="scientific">Brevibacterium casei CIP 102111</name>
    <dbReference type="NCBI Taxonomy" id="1255625"/>
    <lineage>
        <taxon>Bacteria</taxon>
        <taxon>Bacillati</taxon>
        <taxon>Actinomycetota</taxon>
        <taxon>Actinomycetes</taxon>
        <taxon>Micrococcales</taxon>
        <taxon>Brevibacteriaceae</taxon>
        <taxon>Brevibacterium</taxon>
    </lineage>
</organism>
<keyword evidence="2" id="KW-0238">DNA-binding</keyword>
<dbReference type="InterPro" id="IPR050707">
    <property type="entry name" value="HTH_MetabolicPath_Reg"/>
</dbReference>
<dbReference type="InterPro" id="IPR036390">
    <property type="entry name" value="WH_DNA-bd_sf"/>
</dbReference>
<dbReference type="SMART" id="SM00346">
    <property type="entry name" value="HTH_ICLR"/>
    <property type="match status" value="1"/>
</dbReference>
<evidence type="ECO:0000256" key="3">
    <source>
        <dbReference type="ARBA" id="ARBA00023163"/>
    </source>
</evidence>
<dbReference type="Proteomes" id="UP000234333">
    <property type="component" value="Unassembled WGS sequence"/>
</dbReference>
<dbReference type="GO" id="GO:0045892">
    <property type="term" value="P:negative regulation of DNA-templated transcription"/>
    <property type="evidence" value="ECO:0007669"/>
    <property type="project" value="TreeGrafter"/>
</dbReference>
<accession>A0A2H1KAL1</accession>
<dbReference type="Gene3D" id="1.10.10.10">
    <property type="entry name" value="Winged helix-like DNA-binding domain superfamily/Winged helix DNA-binding domain"/>
    <property type="match status" value="1"/>
</dbReference>
<dbReference type="AlphaFoldDB" id="A0A2H1KAL1"/>
<evidence type="ECO:0000259" key="5">
    <source>
        <dbReference type="PROSITE" id="PS51078"/>
    </source>
</evidence>
<dbReference type="Pfam" id="PF09339">
    <property type="entry name" value="HTH_IclR"/>
    <property type="match status" value="1"/>
</dbReference>
<dbReference type="PANTHER" id="PTHR30136">
    <property type="entry name" value="HELIX-TURN-HELIX TRANSCRIPTIONAL REGULATOR, ICLR FAMILY"/>
    <property type="match status" value="1"/>
</dbReference>
<dbReference type="PROSITE" id="PS51078">
    <property type="entry name" value="ICLR_ED"/>
    <property type="match status" value="1"/>
</dbReference>
<gene>
    <name evidence="6" type="ORF">BC102111_03071</name>
</gene>
<dbReference type="InterPro" id="IPR036388">
    <property type="entry name" value="WH-like_DNA-bd_sf"/>
</dbReference>
<keyword evidence="3" id="KW-0804">Transcription</keyword>
<dbReference type="Pfam" id="PF01614">
    <property type="entry name" value="IclR_C"/>
    <property type="match status" value="1"/>
</dbReference>
<evidence type="ECO:0000313" key="7">
    <source>
        <dbReference type="Proteomes" id="UP000234333"/>
    </source>
</evidence>
<evidence type="ECO:0000256" key="2">
    <source>
        <dbReference type="ARBA" id="ARBA00023125"/>
    </source>
</evidence>
<dbReference type="GO" id="GO:0003677">
    <property type="term" value="F:DNA binding"/>
    <property type="evidence" value="ECO:0007669"/>
    <property type="project" value="UniProtKB-KW"/>
</dbReference>
<dbReference type="GeneID" id="99773262"/>
<dbReference type="InterPro" id="IPR029016">
    <property type="entry name" value="GAF-like_dom_sf"/>
</dbReference>
<proteinExistence type="predicted"/>
<protein>
    <submittedName>
        <fullName evidence="6">Transcriptional regulator, IclR family</fullName>
    </submittedName>
</protein>
<evidence type="ECO:0000259" key="4">
    <source>
        <dbReference type="PROSITE" id="PS51077"/>
    </source>
</evidence>
<dbReference type="PANTHER" id="PTHR30136:SF24">
    <property type="entry name" value="HTH-TYPE TRANSCRIPTIONAL REPRESSOR ALLR"/>
    <property type="match status" value="1"/>
</dbReference>
<keyword evidence="1" id="KW-0805">Transcription regulation</keyword>
<dbReference type="GO" id="GO:0003700">
    <property type="term" value="F:DNA-binding transcription factor activity"/>
    <property type="evidence" value="ECO:0007669"/>
    <property type="project" value="TreeGrafter"/>
</dbReference>
<sequence>MATTNNQGRTLDRALDVLECVTSTHEPVTLTEISRATGLHLATTQRLIGQLVKRDYLKSTPRGYTLGPQVLPMSHSFVLQDRLALVAPSVLSPLTDHTSLTSSVFVRVADRRVLVSRFEAPNPLSYQFPVGQVLGLFVGGGKVLLAHAEEEDRERLLADYEPVALSSGRLQNLEELRNDLEQIRETGYFLAEAERSKDSLSTTAPIWSPDDSLLGTINLVANTGDTTRKELERHTSTLLQASRRITAQM</sequence>
<dbReference type="InterPro" id="IPR005471">
    <property type="entry name" value="Tscrpt_reg_IclR_N"/>
</dbReference>
<feature type="domain" description="IclR-ED" evidence="5">
    <location>
        <begin position="69"/>
        <end position="249"/>
    </location>
</feature>
<dbReference type="SUPFAM" id="SSF46785">
    <property type="entry name" value="Winged helix' DNA-binding domain"/>
    <property type="match status" value="1"/>
</dbReference>
<dbReference type="Gene3D" id="3.30.450.40">
    <property type="match status" value="1"/>
</dbReference>
<dbReference type="InterPro" id="IPR014757">
    <property type="entry name" value="Tscrpt_reg_IclR_C"/>
</dbReference>
<dbReference type="RefSeq" id="WP_101624785.1">
    <property type="nucleotide sequence ID" value="NZ_FXZC01000007.1"/>
</dbReference>
<reference evidence="6 7" key="1">
    <citation type="submission" date="2017-03" db="EMBL/GenBank/DDBJ databases">
        <authorList>
            <person name="Afonso C.L."/>
            <person name="Miller P.J."/>
            <person name="Scott M.A."/>
            <person name="Spackman E."/>
            <person name="Goraichik I."/>
            <person name="Dimitrov K.M."/>
            <person name="Suarez D.L."/>
            <person name="Swayne D.E."/>
        </authorList>
    </citation>
    <scope>NUCLEOTIDE SEQUENCE [LARGE SCALE GENOMIC DNA]</scope>
    <source>
        <strain evidence="6 7">CIP 102111</strain>
    </source>
</reference>
<evidence type="ECO:0000256" key="1">
    <source>
        <dbReference type="ARBA" id="ARBA00023015"/>
    </source>
</evidence>
<dbReference type="SUPFAM" id="SSF55781">
    <property type="entry name" value="GAF domain-like"/>
    <property type="match status" value="1"/>
</dbReference>
<dbReference type="PROSITE" id="PS51077">
    <property type="entry name" value="HTH_ICLR"/>
    <property type="match status" value="1"/>
</dbReference>
<dbReference type="EMBL" id="FXZC01000007">
    <property type="protein sequence ID" value="SMX96598.1"/>
    <property type="molecule type" value="Genomic_DNA"/>
</dbReference>
<evidence type="ECO:0000313" key="6">
    <source>
        <dbReference type="EMBL" id="SMX96598.1"/>
    </source>
</evidence>
<feature type="domain" description="HTH iclR-type" evidence="4">
    <location>
        <begin position="8"/>
        <end position="68"/>
    </location>
</feature>
<name>A0A2H1KAL1_9MICO</name>